<feature type="compositionally biased region" description="Basic and acidic residues" evidence="1">
    <location>
        <begin position="1"/>
        <end position="18"/>
    </location>
</feature>
<evidence type="ECO:0000313" key="3">
    <source>
        <dbReference type="Proteomes" id="UP000092993"/>
    </source>
</evidence>
<proteinExistence type="predicted"/>
<feature type="compositionally biased region" description="Acidic residues" evidence="1">
    <location>
        <begin position="29"/>
        <end position="45"/>
    </location>
</feature>
<evidence type="ECO:0000256" key="1">
    <source>
        <dbReference type="SAM" id="MobiDB-lite"/>
    </source>
</evidence>
<organism evidence="2 3">
    <name type="scientific">Grifola frondosa</name>
    <name type="common">Maitake</name>
    <name type="synonym">Polyporus frondosus</name>
    <dbReference type="NCBI Taxonomy" id="5627"/>
    <lineage>
        <taxon>Eukaryota</taxon>
        <taxon>Fungi</taxon>
        <taxon>Dikarya</taxon>
        <taxon>Basidiomycota</taxon>
        <taxon>Agaricomycotina</taxon>
        <taxon>Agaricomycetes</taxon>
        <taxon>Polyporales</taxon>
        <taxon>Grifolaceae</taxon>
        <taxon>Grifola</taxon>
    </lineage>
</organism>
<keyword evidence="3" id="KW-1185">Reference proteome</keyword>
<protein>
    <submittedName>
        <fullName evidence="2">Uncharacterized protein</fullName>
    </submittedName>
</protein>
<sequence length="69" mass="7672">MPEEDGKGSTEEEQEKGQPKKTVRATIENADDEEETLQGSDEEEVVPAPIRATEELGYGEVLSDEMDFQ</sequence>
<name>A0A1C7LS16_GRIFR</name>
<comment type="caution">
    <text evidence="2">The sequence shown here is derived from an EMBL/GenBank/DDBJ whole genome shotgun (WGS) entry which is preliminary data.</text>
</comment>
<accession>A0A1C7LS16</accession>
<reference evidence="2 3" key="1">
    <citation type="submission" date="2016-03" db="EMBL/GenBank/DDBJ databases">
        <title>Whole genome sequencing of Grifola frondosa 9006-11.</title>
        <authorList>
            <person name="Min B."/>
            <person name="Park H."/>
            <person name="Kim J.-G."/>
            <person name="Cho H."/>
            <person name="Oh Y.-L."/>
            <person name="Kong W.-S."/>
            <person name="Choi I.-G."/>
        </authorList>
    </citation>
    <scope>NUCLEOTIDE SEQUENCE [LARGE SCALE GENOMIC DNA]</scope>
    <source>
        <strain evidence="2 3">9006-11</strain>
    </source>
</reference>
<gene>
    <name evidence="2" type="ORF">A0H81_13355</name>
</gene>
<feature type="region of interest" description="Disordered" evidence="1">
    <location>
        <begin position="1"/>
        <end position="69"/>
    </location>
</feature>
<dbReference type="EMBL" id="LUGG01000027">
    <property type="protein sequence ID" value="OBZ66807.1"/>
    <property type="molecule type" value="Genomic_DNA"/>
</dbReference>
<dbReference type="Proteomes" id="UP000092993">
    <property type="component" value="Unassembled WGS sequence"/>
</dbReference>
<dbReference type="AlphaFoldDB" id="A0A1C7LS16"/>
<evidence type="ECO:0000313" key="2">
    <source>
        <dbReference type="EMBL" id="OBZ66807.1"/>
    </source>
</evidence>